<dbReference type="InterPro" id="IPR033454">
    <property type="entry name" value="RecG_wedge"/>
</dbReference>
<dbReference type="NCBIfam" id="TIGR00643">
    <property type="entry name" value="recG"/>
    <property type="match status" value="1"/>
</dbReference>
<dbReference type="OrthoDB" id="9804325at2"/>
<dbReference type="PROSITE" id="PS51192">
    <property type="entry name" value="HELICASE_ATP_BIND_1"/>
    <property type="match status" value="1"/>
</dbReference>
<proteinExistence type="inferred from homology"/>
<evidence type="ECO:0000256" key="13">
    <source>
        <dbReference type="ARBA" id="ARBA00034808"/>
    </source>
</evidence>
<keyword evidence="7 15" id="KW-0067">ATP-binding</keyword>
<dbReference type="PANTHER" id="PTHR47964">
    <property type="entry name" value="ATP-DEPENDENT DNA HELICASE HOMOLOG RECG, CHLOROPLASTIC"/>
    <property type="match status" value="1"/>
</dbReference>
<dbReference type="InterPro" id="IPR012340">
    <property type="entry name" value="NA-bd_OB-fold"/>
</dbReference>
<dbReference type="Proteomes" id="UP000199433">
    <property type="component" value="Unassembled WGS sequence"/>
</dbReference>
<comment type="similarity">
    <text evidence="1 15">Belongs to the helicase family. RecG subfamily.</text>
</comment>
<dbReference type="GO" id="GO:0016887">
    <property type="term" value="F:ATP hydrolysis activity"/>
    <property type="evidence" value="ECO:0007669"/>
    <property type="project" value="RHEA"/>
</dbReference>
<dbReference type="EMBL" id="FNFK01000005">
    <property type="protein sequence ID" value="SDJ84567.1"/>
    <property type="molecule type" value="Genomic_DNA"/>
</dbReference>
<evidence type="ECO:0000256" key="9">
    <source>
        <dbReference type="ARBA" id="ARBA00023172"/>
    </source>
</evidence>
<dbReference type="NCBIfam" id="NF008168">
    <property type="entry name" value="PRK10917.2-2"/>
    <property type="match status" value="1"/>
</dbReference>
<keyword evidence="11" id="KW-0413">Isomerase</keyword>
<dbReference type="GO" id="GO:0006281">
    <property type="term" value="P:DNA repair"/>
    <property type="evidence" value="ECO:0007669"/>
    <property type="project" value="UniProtKB-UniRule"/>
</dbReference>
<dbReference type="CDD" id="cd17992">
    <property type="entry name" value="DEXHc_RecG"/>
    <property type="match status" value="1"/>
</dbReference>
<organism evidence="18 19">
    <name type="scientific">Alkalibacterium thalassium</name>
    <dbReference type="NCBI Taxonomy" id="426701"/>
    <lineage>
        <taxon>Bacteria</taxon>
        <taxon>Bacillati</taxon>
        <taxon>Bacillota</taxon>
        <taxon>Bacilli</taxon>
        <taxon>Lactobacillales</taxon>
        <taxon>Carnobacteriaceae</taxon>
        <taxon>Alkalibacterium</taxon>
    </lineage>
</organism>
<accession>A0A1G8X2J5</accession>
<reference evidence="19" key="1">
    <citation type="submission" date="2016-10" db="EMBL/GenBank/DDBJ databases">
        <authorList>
            <person name="Varghese N."/>
            <person name="Submissions S."/>
        </authorList>
    </citation>
    <scope>NUCLEOTIDE SEQUENCE [LARGE SCALE GENOMIC DNA]</scope>
    <source>
        <strain evidence="19">DSM 19181</strain>
    </source>
</reference>
<dbReference type="GO" id="GO:0043138">
    <property type="term" value="F:3'-5' DNA helicase activity"/>
    <property type="evidence" value="ECO:0007669"/>
    <property type="project" value="UniProtKB-EC"/>
</dbReference>
<dbReference type="InterPro" id="IPR004609">
    <property type="entry name" value="ATP-dep_DNA_helicase_RecG"/>
</dbReference>
<sequence>MNQSIQDPVSVLSGVGEKRVDALNDLGIYTIYDLLTHYPFRYEDLTVRAIDEIEDNEKVVLEGIALSDGVLSHFGRRKNRLTFRINCDHVIVSVTFFNQPFLQKQVQAGNLLKIYGRWDINRKQLNGIKILSTGNENQNTEAIYHTTKKIRQSTLLKLIKQAWDIYHPFIEDNMPLTLLEEFKLSSMKETIFNMHFPESDEQLEKARYSVVFREFFYYQMKLIWRKKQLKNSQFGNRIEYDVDRLKSFFRSLPYELTEAQKRVVNEVCKDLLSSRQMFRLVQGDVGSGKTVVAAAAILAAQTDGRQTAFMAPTEILAAQHKESLDEMFLDIDITVALLTGSTRKKERDAILEGLKNGSIDCVVGTHALIQEGVNYKSLALVITDEQHRFGVNQRKALREKGYHPDVLFMTATPIPRTLSITAYGEMDVSIIDEMPKGRKPISTYWIRPAHFDRLIGFVQKELSKGHQVYVISPLIEESETMDLENVTALQTTYQEALGSQASVGLLHGKMTPSEKEEVMTAFQANELNVLVSTTVIEVGVNVPNATLMIIHDADRFGLAQLHQLRGRVGRGADESYCVLIADPKGEKGAERMKIVTETSDGFVLSEKDLEMRGSGDMFGLKQSGMPEFKLADINEDAVILEYARKQAILLLNSEQFYQEEAYAGLRNEIGIILDQQPILD</sequence>
<dbReference type="CDD" id="cd04488">
    <property type="entry name" value="RecG_wedge_OBF"/>
    <property type="match status" value="1"/>
</dbReference>
<dbReference type="SMART" id="SM00490">
    <property type="entry name" value="HELICc"/>
    <property type="match status" value="2"/>
</dbReference>
<keyword evidence="5 15" id="KW-0378">Hydrolase</keyword>
<dbReference type="EC" id="5.6.2.4" evidence="13 15"/>
<dbReference type="Pfam" id="PF00270">
    <property type="entry name" value="DEAD"/>
    <property type="match status" value="1"/>
</dbReference>
<keyword evidence="9 15" id="KW-0233">DNA recombination</keyword>
<keyword evidence="10 15" id="KW-0234">DNA repair</keyword>
<evidence type="ECO:0000256" key="10">
    <source>
        <dbReference type="ARBA" id="ARBA00023204"/>
    </source>
</evidence>
<protein>
    <recommendedName>
        <fullName evidence="2 15">ATP-dependent DNA helicase RecG</fullName>
        <ecNumber evidence="13 15">5.6.2.4</ecNumber>
    </recommendedName>
</protein>
<evidence type="ECO:0000256" key="5">
    <source>
        <dbReference type="ARBA" id="ARBA00022801"/>
    </source>
</evidence>
<dbReference type="PANTHER" id="PTHR47964:SF1">
    <property type="entry name" value="ATP-DEPENDENT DNA HELICASE HOMOLOG RECG, CHLOROPLASTIC"/>
    <property type="match status" value="1"/>
</dbReference>
<keyword evidence="19" id="KW-1185">Reference proteome</keyword>
<evidence type="ECO:0000256" key="1">
    <source>
        <dbReference type="ARBA" id="ARBA00007504"/>
    </source>
</evidence>
<dbReference type="GO" id="GO:0005524">
    <property type="term" value="F:ATP binding"/>
    <property type="evidence" value="ECO:0007669"/>
    <property type="project" value="UniProtKB-KW"/>
</dbReference>
<evidence type="ECO:0000259" key="16">
    <source>
        <dbReference type="PROSITE" id="PS51192"/>
    </source>
</evidence>
<dbReference type="InterPro" id="IPR027417">
    <property type="entry name" value="P-loop_NTPase"/>
</dbReference>
<name>A0A1G8X2J5_9LACT</name>
<dbReference type="PROSITE" id="PS51194">
    <property type="entry name" value="HELICASE_CTER"/>
    <property type="match status" value="1"/>
</dbReference>
<evidence type="ECO:0000256" key="15">
    <source>
        <dbReference type="RuleBase" id="RU363016"/>
    </source>
</evidence>
<evidence type="ECO:0000313" key="19">
    <source>
        <dbReference type="Proteomes" id="UP000199433"/>
    </source>
</evidence>
<evidence type="ECO:0000256" key="12">
    <source>
        <dbReference type="ARBA" id="ARBA00034617"/>
    </source>
</evidence>
<dbReference type="Pfam" id="PF17191">
    <property type="entry name" value="RecG_wedge"/>
    <property type="match status" value="1"/>
</dbReference>
<dbReference type="NCBIfam" id="NF008165">
    <property type="entry name" value="PRK10917.1-3"/>
    <property type="match status" value="1"/>
</dbReference>
<dbReference type="GO" id="GO:0003677">
    <property type="term" value="F:DNA binding"/>
    <property type="evidence" value="ECO:0007669"/>
    <property type="project" value="UniProtKB-KW"/>
</dbReference>
<evidence type="ECO:0000259" key="17">
    <source>
        <dbReference type="PROSITE" id="PS51194"/>
    </source>
</evidence>
<keyword evidence="4 15" id="KW-0227">DNA damage</keyword>
<dbReference type="Pfam" id="PF19833">
    <property type="entry name" value="RecG_dom3_C"/>
    <property type="match status" value="1"/>
</dbReference>
<evidence type="ECO:0000256" key="11">
    <source>
        <dbReference type="ARBA" id="ARBA00023235"/>
    </source>
</evidence>
<evidence type="ECO:0000256" key="7">
    <source>
        <dbReference type="ARBA" id="ARBA00022840"/>
    </source>
</evidence>
<comment type="catalytic activity">
    <reaction evidence="14 15">
        <text>ATP + H2O = ADP + phosphate + H(+)</text>
        <dbReference type="Rhea" id="RHEA:13065"/>
        <dbReference type="ChEBI" id="CHEBI:15377"/>
        <dbReference type="ChEBI" id="CHEBI:15378"/>
        <dbReference type="ChEBI" id="CHEBI:30616"/>
        <dbReference type="ChEBI" id="CHEBI:43474"/>
        <dbReference type="ChEBI" id="CHEBI:456216"/>
        <dbReference type="EC" id="5.6.2.4"/>
    </reaction>
</comment>
<dbReference type="RefSeq" id="WP_091265047.1">
    <property type="nucleotide sequence ID" value="NZ_FNFK01000005.1"/>
</dbReference>
<keyword evidence="3 15" id="KW-0547">Nucleotide-binding</keyword>
<feature type="domain" description="Helicase ATP-binding" evidence="16">
    <location>
        <begin position="270"/>
        <end position="431"/>
    </location>
</feature>
<dbReference type="GO" id="GO:0006310">
    <property type="term" value="P:DNA recombination"/>
    <property type="evidence" value="ECO:0007669"/>
    <property type="project" value="UniProtKB-UniRule"/>
</dbReference>
<dbReference type="InterPro" id="IPR011545">
    <property type="entry name" value="DEAD/DEAH_box_helicase_dom"/>
</dbReference>
<dbReference type="InterPro" id="IPR001650">
    <property type="entry name" value="Helicase_C-like"/>
</dbReference>
<evidence type="ECO:0000313" key="18">
    <source>
        <dbReference type="EMBL" id="SDJ84567.1"/>
    </source>
</evidence>
<evidence type="ECO:0000256" key="4">
    <source>
        <dbReference type="ARBA" id="ARBA00022763"/>
    </source>
</evidence>
<dbReference type="Gene3D" id="3.40.50.300">
    <property type="entry name" value="P-loop containing nucleotide triphosphate hydrolases"/>
    <property type="match status" value="2"/>
</dbReference>
<evidence type="ECO:0000256" key="2">
    <source>
        <dbReference type="ARBA" id="ARBA00017846"/>
    </source>
</evidence>
<dbReference type="SUPFAM" id="SSF50249">
    <property type="entry name" value="Nucleic acid-binding proteins"/>
    <property type="match status" value="1"/>
</dbReference>
<dbReference type="Pfam" id="PF00271">
    <property type="entry name" value="Helicase_C"/>
    <property type="match status" value="1"/>
</dbReference>
<evidence type="ECO:0000256" key="3">
    <source>
        <dbReference type="ARBA" id="ARBA00022741"/>
    </source>
</evidence>
<comment type="catalytic activity">
    <reaction evidence="12 15">
        <text>Couples ATP hydrolysis with the unwinding of duplex DNA by translocating in the 3'-5' direction.</text>
        <dbReference type="EC" id="5.6.2.4"/>
    </reaction>
</comment>
<dbReference type="InterPro" id="IPR047112">
    <property type="entry name" value="RecG/Mfd"/>
</dbReference>
<feature type="domain" description="Helicase C-terminal" evidence="17">
    <location>
        <begin position="450"/>
        <end position="615"/>
    </location>
</feature>
<evidence type="ECO:0000256" key="14">
    <source>
        <dbReference type="ARBA" id="ARBA00048988"/>
    </source>
</evidence>
<dbReference type="SMART" id="SM00487">
    <property type="entry name" value="DEXDc"/>
    <property type="match status" value="1"/>
</dbReference>
<dbReference type="InterPro" id="IPR014001">
    <property type="entry name" value="Helicase_ATP-bd"/>
</dbReference>
<dbReference type="STRING" id="426701.SAMN04488098_100569"/>
<evidence type="ECO:0000256" key="8">
    <source>
        <dbReference type="ARBA" id="ARBA00023125"/>
    </source>
</evidence>
<comment type="function">
    <text evidence="15">Plays a critical role in recombination and DNA repair. Helps process Holliday junction intermediates to mature products by catalyzing branch migration. Has replication fork regression activity, unwinds stalled or blocked replication forks to make a HJ that can be resolved. Has a DNA unwinding activity characteristic of a DNA helicase with 3'-5' polarity.</text>
</comment>
<keyword evidence="8" id="KW-0238">DNA-binding</keyword>
<evidence type="ECO:0000256" key="6">
    <source>
        <dbReference type="ARBA" id="ARBA00022806"/>
    </source>
</evidence>
<keyword evidence="6 15" id="KW-0347">Helicase</keyword>
<dbReference type="InterPro" id="IPR045562">
    <property type="entry name" value="RecG_dom3_C"/>
</dbReference>
<dbReference type="AlphaFoldDB" id="A0A1G8X2J5"/>
<dbReference type="Gene3D" id="2.40.50.140">
    <property type="entry name" value="Nucleic acid-binding proteins"/>
    <property type="match status" value="1"/>
</dbReference>
<dbReference type="SUPFAM" id="SSF52540">
    <property type="entry name" value="P-loop containing nucleoside triphosphate hydrolases"/>
    <property type="match status" value="2"/>
</dbReference>
<gene>
    <name evidence="18" type="ORF">SAMN04488098_100569</name>
</gene>